<reference evidence="1 2" key="1">
    <citation type="journal article" date="2009" name="PLoS ONE">
        <title>Genome analysis of the anaerobic thermohalophilic bacterium Halothermothrix orenii.</title>
        <authorList>
            <person name="Mavromatis K."/>
            <person name="Ivanova N."/>
            <person name="Anderson I."/>
            <person name="Lykidis A."/>
            <person name="Hooper S.D."/>
            <person name="Sun H."/>
            <person name="Kunin V."/>
            <person name="Lapidus A."/>
            <person name="Hugenholtz P."/>
            <person name="Patel B."/>
            <person name="Kyrpides N.C."/>
        </authorList>
    </citation>
    <scope>NUCLEOTIDE SEQUENCE [LARGE SCALE GENOMIC DNA]</scope>
    <source>
        <strain evidence="2">H 168 / OCM 544 / DSM 9562</strain>
    </source>
</reference>
<dbReference type="HOGENOM" id="CLU_3389739_0_0_9"/>
<organism evidence="1 2">
    <name type="scientific">Halothermothrix orenii (strain H 168 / OCM 544 / DSM 9562)</name>
    <dbReference type="NCBI Taxonomy" id="373903"/>
    <lineage>
        <taxon>Bacteria</taxon>
        <taxon>Bacillati</taxon>
        <taxon>Bacillota</taxon>
        <taxon>Clostridia</taxon>
        <taxon>Halanaerobiales</taxon>
        <taxon>Halothermotrichaceae</taxon>
        <taxon>Halothermothrix</taxon>
    </lineage>
</organism>
<dbReference type="KEGG" id="hor:Hore_20000"/>
<dbReference type="AlphaFoldDB" id="B8CZM8"/>
<keyword evidence="2" id="KW-1185">Reference proteome</keyword>
<dbReference type="EMBL" id="CP001098">
    <property type="protein sequence ID" value="ACL70747.1"/>
    <property type="molecule type" value="Genomic_DNA"/>
</dbReference>
<accession>B8CZM8</accession>
<name>B8CZM8_HALOH</name>
<gene>
    <name evidence="1" type="ordered locus">Hore_20000</name>
</gene>
<evidence type="ECO:0000313" key="1">
    <source>
        <dbReference type="EMBL" id="ACL70747.1"/>
    </source>
</evidence>
<dbReference type="Proteomes" id="UP000000719">
    <property type="component" value="Chromosome"/>
</dbReference>
<protein>
    <submittedName>
        <fullName evidence="1">Uncharacterized protein</fullName>
    </submittedName>
</protein>
<sequence length="32" mass="3860">MYPVNLKKTYFKGNVNARHVNNLFKSKYTLRD</sequence>
<dbReference type="STRING" id="373903.Hore_20000"/>
<proteinExistence type="predicted"/>
<evidence type="ECO:0000313" key="2">
    <source>
        <dbReference type="Proteomes" id="UP000000719"/>
    </source>
</evidence>